<dbReference type="GO" id="GO:0004553">
    <property type="term" value="F:hydrolase activity, hydrolyzing O-glycosyl compounds"/>
    <property type="evidence" value="ECO:0007669"/>
    <property type="project" value="InterPro"/>
</dbReference>
<dbReference type="KEGG" id="bcae:A4V03_14790"/>
<name>A0A1C7H1X2_9BACE</name>
<accession>A0A1C7H1X2</accession>
<dbReference type="Proteomes" id="UP000092631">
    <property type="component" value="Chromosome"/>
</dbReference>
<evidence type="ECO:0000256" key="5">
    <source>
        <dbReference type="RuleBase" id="RU361187"/>
    </source>
</evidence>
<dbReference type="SUPFAM" id="SSF75005">
    <property type="entry name" value="Arabinanase/levansucrase/invertase"/>
    <property type="match status" value="1"/>
</dbReference>
<evidence type="ECO:0000256" key="2">
    <source>
        <dbReference type="ARBA" id="ARBA00009865"/>
    </source>
</evidence>
<comment type="pathway">
    <text evidence="1">Glycan metabolism; L-arabinan degradation.</text>
</comment>
<dbReference type="PANTHER" id="PTHR43301">
    <property type="entry name" value="ARABINAN ENDO-1,5-ALPHA-L-ARABINOSIDASE"/>
    <property type="match status" value="1"/>
</dbReference>
<dbReference type="Gene3D" id="2.115.10.20">
    <property type="entry name" value="Glycosyl hydrolase domain, family 43"/>
    <property type="match status" value="1"/>
</dbReference>
<keyword evidence="3 5" id="KW-0378">Hydrolase</keyword>
<dbReference type="GO" id="GO:0005975">
    <property type="term" value="P:carbohydrate metabolic process"/>
    <property type="evidence" value="ECO:0007669"/>
    <property type="project" value="InterPro"/>
</dbReference>
<dbReference type="InterPro" id="IPR023296">
    <property type="entry name" value="Glyco_hydro_beta-prop_sf"/>
</dbReference>
<evidence type="ECO:0000313" key="6">
    <source>
        <dbReference type="EMBL" id="ANU58673.1"/>
    </source>
</evidence>
<dbReference type="OrthoDB" id="9763933at2"/>
<evidence type="ECO:0000313" key="7">
    <source>
        <dbReference type="Proteomes" id="UP000092631"/>
    </source>
</evidence>
<keyword evidence="7" id="KW-1185">Reference proteome</keyword>
<evidence type="ECO:0000256" key="1">
    <source>
        <dbReference type="ARBA" id="ARBA00004834"/>
    </source>
</evidence>
<protein>
    <submittedName>
        <fullName evidence="6">Uncharacterized protein</fullName>
    </submittedName>
</protein>
<organism evidence="6 7">
    <name type="scientific">Bacteroides caecimuris</name>
    <dbReference type="NCBI Taxonomy" id="1796613"/>
    <lineage>
        <taxon>Bacteria</taxon>
        <taxon>Pseudomonadati</taxon>
        <taxon>Bacteroidota</taxon>
        <taxon>Bacteroidia</taxon>
        <taxon>Bacteroidales</taxon>
        <taxon>Bacteroidaceae</taxon>
        <taxon>Bacteroides</taxon>
    </lineage>
</organism>
<dbReference type="InterPro" id="IPR006710">
    <property type="entry name" value="Glyco_hydro_43"/>
</dbReference>
<dbReference type="AlphaFoldDB" id="A0A1C7H1X2"/>
<dbReference type="EMBL" id="CP015401">
    <property type="protein sequence ID" value="ANU58673.1"/>
    <property type="molecule type" value="Genomic_DNA"/>
</dbReference>
<evidence type="ECO:0000256" key="4">
    <source>
        <dbReference type="ARBA" id="ARBA00023295"/>
    </source>
</evidence>
<dbReference type="CDD" id="cd08981">
    <property type="entry name" value="GH43_Bt1873-like"/>
    <property type="match status" value="1"/>
</dbReference>
<sequence>MIMKHLLSLLIFCSSVCSIYALNIDDINIRDPFILNDGNRYYMYCTKDTLDANGCIRGGVVVYTSTNLKEWKGPSRVLTIPDSNALKGSVWAPEVHKYKGRYYLFATITSDLKWKKSTEGWPEYTFRGTQVFHSDSPYGPFVPFGKYPHTQLDYMALDGTLWVENNVPYMVYCHEWVQLHGDGTMELVELSEDLSQTIGTPMVLFNGSAPEWSDGLMISQGLPKGYITDGCYLYRTKTGRLLMIWSSFNHGNYAIGISESITGSVKGPWKHQDIPLFPDNGGHGMIFKTTDGQLCLVLHQPNNPSGAERARIFYLEDCGNTLKLKK</sequence>
<dbReference type="PANTHER" id="PTHR43301:SF3">
    <property type="entry name" value="ARABINAN ENDO-1,5-ALPHA-L-ARABINOSIDASE A-RELATED"/>
    <property type="match status" value="1"/>
</dbReference>
<dbReference type="InterPro" id="IPR050727">
    <property type="entry name" value="GH43_arabinanases"/>
</dbReference>
<keyword evidence="4 5" id="KW-0326">Glycosidase</keyword>
<dbReference type="STRING" id="1796613.A4V03_14790"/>
<proteinExistence type="inferred from homology"/>
<dbReference type="Pfam" id="PF04616">
    <property type="entry name" value="Glyco_hydro_43"/>
    <property type="match status" value="1"/>
</dbReference>
<evidence type="ECO:0000256" key="3">
    <source>
        <dbReference type="ARBA" id="ARBA00022801"/>
    </source>
</evidence>
<reference evidence="7" key="1">
    <citation type="submission" date="2016-04" db="EMBL/GenBank/DDBJ databases">
        <title>Complete Genome Sequences of Twelve Strains of a Stable Defined Moderately Diverse Mouse Microbiota 2 (sDMDMm2).</title>
        <authorList>
            <person name="Uchimura Y."/>
            <person name="Wyss M."/>
            <person name="Brugiroux S."/>
            <person name="Limenitakis J.P."/>
            <person name="Stecher B."/>
            <person name="McCoy K.D."/>
            <person name="Macpherson A.J."/>
        </authorList>
    </citation>
    <scope>NUCLEOTIDE SEQUENCE [LARGE SCALE GENOMIC DNA]</scope>
    <source>
        <strain evidence="7">I48</strain>
    </source>
</reference>
<comment type="similarity">
    <text evidence="2 5">Belongs to the glycosyl hydrolase 43 family.</text>
</comment>
<gene>
    <name evidence="6" type="ORF">A4V03_14790</name>
</gene>